<reference evidence="2 3" key="1">
    <citation type="journal article" date="2010" name="BMC Genomics">
        <title>Comparative genomics and proteomics of Helicobacter mustelae, an ulcerogenic and carcinogenic gastric pathogen.</title>
        <authorList>
            <person name="O'Toole P.W."/>
            <person name="Snelling W.J."/>
            <person name="Canchaya C."/>
            <person name="Forde B.M."/>
            <person name="Hardie K.R."/>
            <person name="Josenhans C."/>
            <person name="Graham R.L.J."/>
            <person name="McMullan G."/>
            <person name="Parkhill J."/>
            <person name="Belda E."/>
            <person name="Bentley S.D."/>
        </authorList>
    </citation>
    <scope>NUCLEOTIDE SEQUENCE [LARGE SCALE GENOMIC DNA]</scope>
    <source>
        <strain evidence="3">ATCC 43772 / LMG 18044 / NCTC 12198 / 12198</strain>
    </source>
</reference>
<dbReference type="Proteomes" id="UP000001522">
    <property type="component" value="Chromosome"/>
</dbReference>
<evidence type="ECO:0008006" key="4">
    <source>
        <dbReference type="Google" id="ProtNLM"/>
    </source>
</evidence>
<accession>D3UI36</accession>
<evidence type="ECO:0000256" key="1">
    <source>
        <dbReference type="SAM" id="Phobius"/>
    </source>
</evidence>
<proteinExistence type="predicted"/>
<keyword evidence="1" id="KW-0812">Transmembrane</keyword>
<dbReference type="EMBL" id="FN555004">
    <property type="protein sequence ID" value="CBG40159.1"/>
    <property type="molecule type" value="Genomic_DNA"/>
</dbReference>
<feature type="transmembrane region" description="Helical" evidence="1">
    <location>
        <begin position="37"/>
        <end position="54"/>
    </location>
</feature>
<dbReference type="STRING" id="679897.HMU09020"/>
<keyword evidence="3" id="KW-1185">Reference proteome</keyword>
<organism evidence="2 3">
    <name type="scientific">Helicobacter mustelae (strain ATCC 43772 / CCUG 25715 / CIP 103759 / LMG 18044 / NCTC 12198 / R85-136P)</name>
    <name type="common">Campylobacter mustelae</name>
    <dbReference type="NCBI Taxonomy" id="679897"/>
    <lineage>
        <taxon>Bacteria</taxon>
        <taxon>Pseudomonadati</taxon>
        <taxon>Campylobacterota</taxon>
        <taxon>Epsilonproteobacteria</taxon>
        <taxon>Campylobacterales</taxon>
        <taxon>Helicobacteraceae</taxon>
        <taxon>Helicobacter</taxon>
    </lineage>
</organism>
<gene>
    <name evidence="2" type="ordered locus">HMU09020</name>
</gene>
<dbReference type="eggNOG" id="COG4649">
    <property type="taxonomic scope" value="Bacteria"/>
</dbReference>
<name>D3UI36_HELM1</name>
<evidence type="ECO:0000313" key="3">
    <source>
        <dbReference type="Proteomes" id="UP000001522"/>
    </source>
</evidence>
<dbReference type="RefSeq" id="WP_013023232.1">
    <property type="nucleotide sequence ID" value="NC_013949.1"/>
</dbReference>
<dbReference type="AlphaFoldDB" id="D3UI36"/>
<protein>
    <recommendedName>
        <fullName evidence="4">50S ribosomal protein L22</fullName>
    </recommendedName>
</protein>
<dbReference type="HOGENOM" id="CLU_088193_1_0_7"/>
<evidence type="ECO:0000313" key="2">
    <source>
        <dbReference type="EMBL" id="CBG40159.1"/>
    </source>
</evidence>
<keyword evidence="1" id="KW-0472">Membrane</keyword>
<keyword evidence="1" id="KW-1133">Transmembrane helix</keyword>
<sequence>MGLKKDLEIVKNEFKSDEKIFESAFRVERFFKKYKKILLVLLGILIAAVVYWQVSSILEENRAQKSSEYARELQKQPKNQALRDKLKQSSPLLYEIFLLKEALRSGSQEDLSHLAKSKNPLIAQIAKYQDASIQKDQKLLSSIDAGPLKDLAKIQSAFLLKENHKNKEANEILQSIPDASGLKEIAKMLLHYQN</sequence>
<dbReference type="KEGG" id="hms:HMU09020"/>